<name>A0A9P9AB17_9PEZI</name>
<protein>
    <recommendedName>
        <fullName evidence="1">FAD/NAD(P)-binding domain-containing protein</fullName>
    </recommendedName>
</protein>
<dbReference type="Proteomes" id="UP000770015">
    <property type="component" value="Unassembled WGS sequence"/>
</dbReference>
<dbReference type="GO" id="GO:0050660">
    <property type="term" value="F:flavin adenine dinucleotide binding"/>
    <property type="evidence" value="ECO:0007669"/>
    <property type="project" value="TreeGrafter"/>
</dbReference>
<dbReference type="PANTHER" id="PTHR43735:SF24">
    <property type="entry name" value="NUCLEOTIDE-DISULPHIDE OXIDOREDUCTASE AMID-LIKE, PUTATIVE (AFU_ORTHOLOGUE AFUA_1G17180)-RELATED"/>
    <property type="match status" value="1"/>
</dbReference>
<dbReference type="GO" id="GO:0005737">
    <property type="term" value="C:cytoplasm"/>
    <property type="evidence" value="ECO:0007669"/>
    <property type="project" value="TreeGrafter"/>
</dbReference>
<sequence>MGSVQAISPFKFLVVGGSYAGLSSVLNLLDICNGRSPRMSPEVYPHHPEFKHIPVDITIVDERDGFFHLIGGPLAFASTEYAAKTWIKFQDIPALQRPNIRFVQGSLNKINHKAKTATVLAHLTRLPQELSYDFIITATGLRRPYPVVPQSLLRKQWLIEAEEQIHAVSNAPDGVVVVGGGAVGIEMAAELKLVRPSTKVTLVHSRDQLLSSEDLSDECKDKALELTREAGVECLMGHRLAETRKLPVAEGACPRYEVEFTNGHKITASEVIMAISNPKPSTAFADASMLDEEGYIKIRPTLFLEPGEGIDNADSHLVVGDVAKWSGIKRCGGAMHQGQYAAYNAHQRMLAILTADRPEGERHVPMFKELEFMPAMIGLAVGKKAVAYGPAMGTISGEDVMYSYFRDDLGFTICWNHMGLGKTVADEEAAAAEAVKA</sequence>
<evidence type="ECO:0000313" key="2">
    <source>
        <dbReference type="EMBL" id="KAH6688286.1"/>
    </source>
</evidence>
<organism evidence="2 3">
    <name type="scientific">Plectosphaerella plurivora</name>
    <dbReference type="NCBI Taxonomy" id="936078"/>
    <lineage>
        <taxon>Eukaryota</taxon>
        <taxon>Fungi</taxon>
        <taxon>Dikarya</taxon>
        <taxon>Ascomycota</taxon>
        <taxon>Pezizomycotina</taxon>
        <taxon>Sordariomycetes</taxon>
        <taxon>Hypocreomycetidae</taxon>
        <taxon>Glomerellales</taxon>
        <taxon>Plectosphaerellaceae</taxon>
        <taxon>Plectosphaerella</taxon>
    </lineage>
</organism>
<dbReference type="EMBL" id="JAGSXJ010000009">
    <property type="protein sequence ID" value="KAH6688286.1"/>
    <property type="molecule type" value="Genomic_DNA"/>
</dbReference>
<accession>A0A9P9AB17</accession>
<keyword evidence="3" id="KW-1185">Reference proteome</keyword>
<dbReference type="OrthoDB" id="202203at2759"/>
<dbReference type="SUPFAM" id="SSF51905">
    <property type="entry name" value="FAD/NAD(P)-binding domain"/>
    <property type="match status" value="1"/>
</dbReference>
<dbReference type="Pfam" id="PF07992">
    <property type="entry name" value="Pyr_redox_2"/>
    <property type="match status" value="1"/>
</dbReference>
<dbReference type="PANTHER" id="PTHR43735">
    <property type="entry name" value="APOPTOSIS-INDUCING FACTOR 1"/>
    <property type="match status" value="1"/>
</dbReference>
<dbReference type="AlphaFoldDB" id="A0A9P9AB17"/>
<dbReference type="InterPro" id="IPR023753">
    <property type="entry name" value="FAD/NAD-binding_dom"/>
</dbReference>
<comment type="caution">
    <text evidence="2">The sequence shown here is derived from an EMBL/GenBank/DDBJ whole genome shotgun (WGS) entry which is preliminary data.</text>
</comment>
<feature type="domain" description="FAD/NAD(P)-binding" evidence="1">
    <location>
        <begin position="13"/>
        <end position="338"/>
    </location>
</feature>
<dbReference type="GO" id="GO:0004174">
    <property type="term" value="F:electron-transferring-flavoprotein dehydrogenase activity"/>
    <property type="evidence" value="ECO:0007669"/>
    <property type="project" value="TreeGrafter"/>
</dbReference>
<dbReference type="PRINTS" id="PR00368">
    <property type="entry name" value="FADPNR"/>
</dbReference>
<gene>
    <name evidence="2" type="ORF">F5X68DRAFT_168086</name>
</gene>
<proteinExistence type="predicted"/>
<dbReference type="Gene3D" id="3.50.50.100">
    <property type="match status" value="1"/>
</dbReference>
<dbReference type="InterPro" id="IPR036188">
    <property type="entry name" value="FAD/NAD-bd_sf"/>
</dbReference>
<reference evidence="2" key="1">
    <citation type="journal article" date="2021" name="Nat. Commun.">
        <title>Genetic determinants of endophytism in the Arabidopsis root mycobiome.</title>
        <authorList>
            <person name="Mesny F."/>
            <person name="Miyauchi S."/>
            <person name="Thiergart T."/>
            <person name="Pickel B."/>
            <person name="Atanasova L."/>
            <person name="Karlsson M."/>
            <person name="Huettel B."/>
            <person name="Barry K.W."/>
            <person name="Haridas S."/>
            <person name="Chen C."/>
            <person name="Bauer D."/>
            <person name="Andreopoulos W."/>
            <person name="Pangilinan J."/>
            <person name="LaButti K."/>
            <person name="Riley R."/>
            <person name="Lipzen A."/>
            <person name="Clum A."/>
            <person name="Drula E."/>
            <person name="Henrissat B."/>
            <person name="Kohler A."/>
            <person name="Grigoriev I.V."/>
            <person name="Martin F.M."/>
            <person name="Hacquard S."/>
        </authorList>
    </citation>
    <scope>NUCLEOTIDE SEQUENCE</scope>
    <source>
        <strain evidence="2">MPI-SDFR-AT-0117</strain>
    </source>
</reference>
<evidence type="ECO:0000259" key="1">
    <source>
        <dbReference type="Pfam" id="PF07992"/>
    </source>
</evidence>
<evidence type="ECO:0000313" key="3">
    <source>
        <dbReference type="Proteomes" id="UP000770015"/>
    </source>
</evidence>